<gene>
    <name evidence="2" type="ORF">DDQ50_09175</name>
</gene>
<protein>
    <submittedName>
        <fullName evidence="2">Siderophore-interacting protein</fullName>
    </submittedName>
</protein>
<dbReference type="RefSeq" id="WP_116756448.1">
    <property type="nucleotide sequence ID" value="NZ_JBHUEX010000001.1"/>
</dbReference>
<dbReference type="InterPro" id="IPR013113">
    <property type="entry name" value="SIP_FAD-bd"/>
</dbReference>
<dbReference type="InterPro" id="IPR039261">
    <property type="entry name" value="FNR_nucleotide-bd"/>
</dbReference>
<name>A0A2V1HV14_9MICO</name>
<dbReference type="InterPro" id="IPR017927">
    <property type="entry name" value="FAD-bd_FR_type"/>
</dbReference>
<keyword evidence="3" id="KW-1185">Reference proteome</keyword>
<dbReference type="EMBL" id="QEOP01000002">
    <property type="protein sequence ID" value="PVZ93934.1"/>
    <property type="molecule type" value="Genomic_DNA"/>
</dbReference>
<accession>A0A2V1HV14</accession>
<dbReference type="PANTHER" id="PTHR30157:SF0">
    <property type="entry name" value="NADPH-DEPENDENT FERRIC-CHELATE REDUCTASE"/>
    <property type="match status" value="1"/>
</dbReference>
<dbReference type="Proteomes" id="UP000244893">
    <property type="component" value="Unassembled WGS sequence"/>
</dbReference>
<dbReference type="CDD" id="cd06193">
    <property type="entry name" value="siderophore_interacting"/>
    <property type="match status" value="1"/>
</dbReference>
<reference evidence="2 3" key="1">
    <citation type="submission" date="2018-05" db="EMBL/GenBank/DDBJ databases">
        <title>Amnibacterium sp. M8JJ-5, whole genome shotgun sequence.</title>
        <authorList>
            <person name="Tuo L."/>
        </authorList>
    </citation>
    <scope>NUCLEOTIDE SEQUENCE [LARGE SCALE GENOMIC DNA]</scope>
    <source>
        <strain evidence="2 3">M8JJ-5</strain>
    </source>
</reference>
<feature type="domain" description="FAD-binding FR-type" evidence="1">
    <location>
        <begin position="11"/>
        <end position="145"/>
    </location>
</feature>
<proteinExistence type="predicted"/>
<evidence type="ECO:0000313" key="3">
    <source>
        <dbReference type="Proteomes" id="UP000244893"/>
    </source>
</evidence>
<dbReference type="PROSITE" id="PS51384">
    <property type="entry name" value="FAD_FR"/>
    <property type="match status" value="1"/>
</dbReference>
<dbReference type="PANTHER" id="PTHR30157">
    <property type="entry name" value="FERRIC REDUCTASE, NADPH-DEPENDENT"/>
    <property type="match status" value="1"/>
</dbReference>
<dbReference type="InterPro" id="IPR039374">
    <property type="entry name" value="SIP_fam"/>
</dbReference>
<dbReference type="Gene3D" id="3.40.50.80">
    <property type="entry name" value="Nucleotide-binding domain of ferredoxin-NADP reductase (FNR) module"/>
    <property type="match status" value="1"/>
</dbReference>
<dbReference type="InterPro" id="IPR017938">
    <property type="entry name" value="Riboflavin_synthase-like_b-brl"/>
</dbReference>
<dbReference type="Gene3D" id="2.40.30.10">
    <property type="entry name" value="Translation factors"/>
    <property type="match status" value="1"/>
</dbReference>
<dbReference type="AlphaFoldDB" id="A0A2V1HV14"/>
<dbReference type="Pfam" id="PF04954">
    <property type="entry name" value="SIP"/>
    <property type="match status" value="1"/>
</dbReference>
<sequence length="308" mass="34433">MLTSQRTRPSYRPYRVRVARIQRLSSTFLRVTFSGPDLDVFGTDGLDQRIKLVLPIPGIGFSDFGVDDEEVLAEGSWYLRWRQLPDHARNPIRTYTVRSIRPDDNEIDVDFVCHGDSGPASSWVTRARVGDPLVIVGPDARSENAKEGIEFKPGAARRILLAGDETALPAISAILGSLPAGTRAHAVIEVPHVDDWTPLADSPDVTVSWLVRDRSAGRSQLAETVRAWYARECEASSDSPDELDDVDIDQTILWETPAEAPIDSLYAWIAGEASMVKEIRRYLVRDCGIHRRQVAFMGYWREGRSEDS</sequence>
<dbReference type="GO" id="GO:0016491">
    <property type="term" value="F:oxidoreductase activity"/>
    <property type="evidence" value="ECO:0007669"/>
    <property type="project" value="InterPro"/>
</dbReference>
<evidence type="ECO:0000313" key="2">
    <source>
        <dbReference type="EMBL" id="PVZ93934.1"/>
    </source>
</evidence>
<dbReference type="SUPFAM" id="SSF63380">
    <property type="entry name" value="Riboflavin synthase domain-like"/>
    <property type="match status" value="1"/>
</dbReference>
<dbReference type="Pfam" id="PF08021">
    <property type="entry name" value="FAD_binding_9"/>
    <property type="match status" value="1"/>
</dbReference>
<dbReference type="InterPro" id="IPR007037">
    <property type="entry name" value="SIP_rossman_dom"/>
</dbReference>
<evidence type="ECO:0000259" key="1">
    <source>
        <dbReference type="PROSITE" id="PS51384"/>
    </source>
</evidence>
<dbReference type="OrthoDB" id="3291337at2"/>
<comment type="caution">
    <text evidence="2">The sequence shown here is derived from an EMBL/GenBank/DDBJ whole genome shotgun (WGS) entry which is preliminary data.</text>
</comment>
<organism evidence="2 3">
    <name type="scientific">Amnibacterium flavum</name>
    <dbReference type="NCBI Taxonomy" id="2173173"/>
    <lineage>
        <taxon>Bacteria</taxon>
        <taxon>Bacillati</taxon>
        <taxon>Actinomycetota</taxon>
        <taxon>Actinomycetes</taxon>
        <taxon>Micrococcales</taxon>
        <taxon>Microbacteriaceae</taxon>
        <taxon>Amnibacterium</taxon>
    </lineage>
</organism>